<protein>
    <recommendedName>
        <fullName evidence="1">Aminoglycoside phosphotransferase domain-containing protein</fullName>
    </recommendedName>
</protein>
<dbReference type="STRING" id="1245469.S58_06400"/>
<dbReference type="PANTHER" id="PTHR21310">
    <property type="entry name" value="AMINOGLYCOSIDE PHOSPHOTRANSFERASE-RELATED-RELATED"/>
    <property type="match status" value="1"/>
</dbReference>
<dbReference type="eggNOG" id="COG3173">
    <property type="taxonomic scope" value="Bacteria"/>
</dbReference>
<dbReference type="AlphaFoldDB" id="M4Z180"/>
<feature type="domain" description="Aminoglycoside phosphotransferase" evidence="1">
    <location>
        <begin position="51"/>
        <end position="270"/>
    </location>
</feature>
<reference evidence="2 3" key="1">
    <citation type="journal article" date="2013" name="Appl. Environ. Microbiol.">
        <title>Genome analysis suggests that the soil oligotrophic bacterium Agromonas oligotrophica (Bradyrhizobium oligotrophicum) is a nitrogen-fixing symbiont of Aeschynomene indica.</title>
        <authorList>
            <person name="Okubo T."/>
            <person name="Fukushima S."/>
            <person name="Itakura M."/>
            <person name="Oshima K."/>
            <person name="Longtonglang A."/>
            <person name="Teaumroong N."/>
            <person name="Mitsui H."/>
            <person name="Hattori M."/>
            <person name="Hattori R."/>
            <person name="Hattori T."/>
            <person name="Minamisawa K."/>
        </authorList>
    </citation>
    <scope>NUCLEOTIDE SEQUENCE [LARGE SCALE GENOMIC DNA]</scope>
    <source>
        <strain evidence="2 3">S58</strain>
    </source>
</reference>
<dbReference type="PIRSF" id="PIRSF000707">
    <property type="entry name" value="Hygromycin-B_kinase"/>
    <property type="match status" value="1"/>
</dbReference>
<dbReference type="PANTHER" id="PTHR21310:SF15">
    <property type="entry name" value="AMINOGLYCOSIDE PHOSPHOTRANSFERASE DOMAIN-CONTAINING PROTEIN"/>
    <property type="match status" value="1"/>
</dbReference>
<dbReference type="EMBL" id="AP012603">
    <property type="protein sequence ID" value="BAM86654.1"/>
    <property type="molecule type" value="Genomic_DNA"/>
</dbReference>
<dbReference type="CDD" id="cd05120">
    <property type="entry name" value="APH_ChoK_like"/>
    <property type="match status" value="1"/>
</dbReference>
<dbReference type="SUPFAM" id="SSF56112">
    <property type="entry name" value="Protein kinase-like (PK-like)"/>
    <property type="match status" value="1"/>
</dbReference>
<evidence type="ECO:0000313" key="2">
    <source>
        <dbReference type="EMBL" id="BAM86654.1"/>
    </source>
</evidence>
<evidence type="ECO:0000313" key="3">
    <source>
        <dbReference type="Proteomes" id="UP000011841"/>
    </source>
</evidence>
<dbReference type="GeneID" id="301814639"/>
<dbReference type="Proteomes" id="UP000011841">
    <property type="component" value="Chromosome"/>
</dbReference>
<organism evidence="2 3">
    <name type="scientific">Bradyrhizobium oligotrophicum S58</name>
    <dbReference type="NCBI Taxonomy" id="1245469"/>
    <lineage>
        <taxon>Bacteria</taxon>
        <taxon>Pseudomonadati</taxon>
        <taxon>Pseudomonadota</taxon>
        <taxon>Alphaproteobacteria</taxon>
        <taxon>Hyphomicrobiales</taxon>
        <taxon>Nitrobacteraceae</taxon>
        <taxon>Bradyrhizobium</taxon>
    </lineage>
</organism>
<name>M4Z180_9BRAD</name>
<dbReference type="PATRIC" id="fig|1245469.3.peg.653"/>
<dbReference type="Gene3D" id="3.90.1200.10">
    <property type="match status" value="1"/>
</dbReference>
<dbReference type="RefSeq" id="WP_015663791.1">
    <property type="nucleotide sequence ID" value="NC_020453.1"/>
</dbReference>
<accession>M4Z180</accession>
<dbReference type="InterPro" id="IPR016259">
    <property type="entry name" value="Hygromycin-B_Kinase"/>
</dbReference>
<evidence type="ECO:0000259" key="1">
    <source>
        <dbReference type="Pfam" id="PF01636"/>
    </source>
</evidence>
<dbReference type="OrthoDB" id="2801014at2"/>
<dbReference type="Pfam" id="PF01636">
    <property type="entry name" value="APH"/>
    <property type="match status" value="1"/>
</dbReference>
<keyword evidence="3" id="KW-1185">Reference proteome</keyword>
<proteinExistence type="predicted"/>
<gene>
    <name evidence="2" type="ORF">S58_06400</name>
</gene>
<dbReference type="InterPro" id="IPR011009">
    <property type="entry name" value="Kinase-like_dom_sf"/>
</dbReference>
<dbReference type="InterPro" id="IPR051678">
    <property type="entry name" value="AGP_Transferase"/>
</dbReference>
<dbReference type="KEGG" id="aol:S58_06400"/>
<sequence>MTALPLVANGAQLRQLRADETRWLPAARDIVRAHGYGDARLVPFAAGTNLVLALNDGLILKIFPPFYRGKFQSERATLRVLARRLADIATPELLHEGEHGGWSYLIMTRLDGIPASDVWPQLPEPDKERLLRQVGQVIASVQRVPLGELLTLGPRWSDFLREQLAGCYARHQRLGLPPALLAQLGGFLQDAAGMLPANPQPVILTGEYIPENFLVARDGEGWRVRGLFDFGDVMVGFDEYDLLGPSAFMAAGHPGRVRALFEGYGFARDDMTWQLKRRLLALMLLHQASDPVRHICIPDWPAKVRDFDELQALIWPE</sequence>
<dbReference type="InterPro" id="IPR002575">
    <property type="entry name" value="Aminoglycoside_PTrfase"/>
</dbReference>
<dbReference type="HOGENOM" id="CLU_078527_0_0_5"/>